<dbReference type="AlphaFoldDB" id="A0A9N9CR26"/>
<evidence type="ECO:0000313" key="2">
    <source>
        <dbReference type="Proteomes" id="UP000789831"/>
    </source>
</evidence>
<keyword evidence="2" id="KW-1185">Reference proteome</keyword>
<evidence type="ECO:0000313" key="1">
    <source>
        <dbReference type="EMBL" id="CAG8612076.1"/>
    </source>
</evidence>
<dbReference type="Proteomes" id="UP000789831">
    <property type="component" value="Unassembled WGS sequence"/>
</dbReference>
<reference evidence="1" key="1">
    <citation type="submission" date="2021-06" db="EMBL/GenBank/DDBJ databases">
        <authorList>
            <person name="Kallberg Y."/>
            <person name="Tangrot J."/>
            <person name="Rosling A."/>
        </authorList>
    </citation>
    <scope>NUCLEOTIDE SEQUENCE</scope>
    <source>
        <strain evidence="1">MT106</strain>
    </source>
</reference>
<feature type="non-terminal residue" evidence="1">
    <location>
        <position position="57"/>
    </location>
</feature>
<accession>A0A9N9CR26</accession>
<protein>
    <submittedName>
        <fullName evidence="1">2476_t:CDS:1</fullName>
    </submittedName>
</protein>
<name>A0A9N9CR26_9GLOM</name>
<dbReference type="EMBL" id="CAJVPL010002501">
    <property type="protein sequence ID" value="CAG8612076.1"/>
    <property type="molecule type" value="Genomic_DNA"/>
</dbReference>
<gene>
    <name evidence="1" type="ORF">AGERDE_LOCUS9641</name>
</gene>
<sequence length="57" mass="6281">MDTSSKRRKSAVPKMNQFRPCIDIPLRDNGSTNILEVLKSAVSVFDQNTIALGSSRS</sequence>
<proteinExistence type="predicted"/>
<organism evidence="1 2">
    <name type="scientific">Ambispora gerdemannii</name>
    <dbReference type="NCBI Taxonomy" id="144530"/>
    <lineage>
        <taxon>Eukaryota</taxon>
        <taxon>Fungi</taxon>
        <taxon>Fungi incertae sedis</taxon>
        <taxon>Mucoromycota</taxon>
        <taxon>Glomeromycotina</taxon>
        <taxon>Glomeromycetes</taxon>
        <taxon>Archaeosporales</taxon>
        <taxon>Ambisporaceae</taxon>
        <taxon>Ambispora</taxon>
    </lineage>
</organism>
<comment type="caution">
    <text evidence="1">The sequence shown here is derived from an EMBL/GenBank/DDBJ whole genome shotgun (WGS) entry which is preliminary data.</text>
</comment>